<feature type="chain" id="PRO_5007882626" description="PKD domain-containing protein" evidence="2">
    <location>
        <begin position="24"/>
        <end position="627"/>
    </location>
</feature>
<evidence type="ECO:0000313" key="5">
    <source>
        <dbReference type="Proteomes" id="UP000076643"/>
    </source>
</evidence>
<keyword evidence="5" id="KW-1185">Reference proteome</keyword>
<dbReference type="InterPro" id="IPR035986">
    <property type="entry name" value="PKD_dom_sf"/>
</dbReference>
<dbReference type="SUPFAM" id="SSF50494">
    <property type="entry name" value="Trypsin-like serine proteases"/>
    <property type="match status" value="1"/>
</dbReference>
<dbReference type="Pfam" id="PF13365">
    <property type="entry name" value="Trypsin_2"/>
    <property type="match status" value="1"/>
</dbReference>
<dbReference type="GO" id="GO:0005975">
    <property type="term" value="P:carbohydrate metabolic process"/>
    <property type="evidence" value="ECO:0007669"/>
    <property type="project" value="InterPro"/>
</dbReference>
<dbReference type="InterPro" id="IPR003610">
    <property type="entry name" value="CBM5/12"/>
</dbReference>
<dbReference type="CDD" id="cd12215">
    <property type="entry name" value="ChiC_BD"/>
    <property type="match status" value="1"/>
</dbReference>
<dbReference type="CDD" id="cd00146">
    <property type="entry name" value="PKD"/>
    <property type="match status" value="2"/>
</dbReference>
<dbReference type="Pfam" id="PF02839">
    <property type="entry name" value="CBM_5_12"/>
    <property type="match status" value="1"/>
</dbReference>
<dbReference type="PANTHER" id="PTHR36234:SF5">
    <property type="entry name" value="LYSYL ENDOPEPTIDASE"/>
    <property type="match status" value="1"/>
</dbReference>
<dbReference type="RefSeq" id="WP_063359505.1">
    <property type="nucleotide sequence ID" value="NZ_AQHB01000022.1"/>
</dbReference>
<dbReference type="SMART" id="SM00089">
    <property type="entry name" value="PKD"/>
    <property type="match status" value="2"/>
</dbReference>
<evidence type="ECO:0000256" key="1">
    <source>
        <dbReference type="ARBA" id="ARBA00022801"/>
    </source>
</evidence>
<dbReference type="InterPro" id="IPR036573">
    <property type="entry name" value="CBM_sf_5/12"/>
</dbReference>
<dbReference type="Proteomes" id="UP000076643">
    <property type="component" value="Unassembled WGS sequence"/>
</dbReference>
<dbReference type="Gene3D" id="2.10.10.20">
    <property type="entry name" value="Carbohydrate-binding module superfamily 5/12"/>
    <property type="match status" value="1"/>
</dbReference>
<gene>
    <name evidence="4" type="ORF">N475_10590</name>
</gene>
<dbReference type="SMART" id="SM00495">
    <property type="entry name" value="ChtBD3"/>
    <property type="match status" value="1"/>
</dbReference>
<feature type="domain" description="PKD" evidence="3">
    <location>
        <begin position="441"/>
        <end position="487"/>
    </location>
</feature>
<protein>
    <recommendedName>
        <fullName evidence="3">PKD domain-containing protein</fullName>
    </recommendedName>
</protein>
<dbReference type="InterPro" id="IPR043504">
    <property type="entry name" value="Peptidase_S1_PA_chymotrypsin"/>
</dbReference>
<dbReference type="Gene3D" id="2.60.40.10">
    <property type="entry name" value="Immunoglobulins"/>
    <property type="match status" value="2"/>
</dbReference>
<keyword evidence="2" id="KW-0732">Signal</keyword>
<comment type="caution">
    <text evidence="4">The sequence shown here is derived from an EMBL/GenBank/DDBJ whole genome shotgun (WGS) entry which is preliminary data.</text>
</comment>
<dbReference type="GO" id="GO:0030246">
    <property type="term" value="F:carbohydrate binding"/>
    <property type="evidence" value="ECO:0007669"/>
    <property type="project" value="InterPro"/>
</dbReference>
<dbReference type="InterPro" id="IPR000601">
    <property type="entry name" value="PKD_dom"/>
</dbReference>
<dbReference type="Gene3D" id="2.40.10.10">
    <property type="entry name" value="Trypsin-like serine proteases"/>
    <property type="match status" value="2"/>
</dbReference>
<keyword evidence="1" id="KW-0378">Hydrolase</keyword>
<dbReference type="AlphaFoldDB" id="A0A166Y708"/>
<proteinExistence type="predicted"/>
<organism evidence="4 5">
    <name type="scientific">Pseudoalteromonas luteoviolacea DSM 6061</name>
    <dbReference type="NCBI Taxonomy" id="1365250"/>
    <lineage>
        <taxon>Bacteria</taxon>
        <taxon>Pseudomonadati</taxon>
        <taxon>Pseudomonadota</taxon>
        <taxon>Gammaproteobacteria</taxon>
        <taxon>Alteromonadales</taxon>
        <taxon>Pseudoalteromonadaceae</taxon>
        <taxon>Pseudoalteromonas</taxon>
    </lineage>
</organism>
<accession>A0A166Y708</accession>
<dbReference type="GO" id="GO:0004553">
    <property type="term" value="F:hydrolase activity, hydrolyzing O-glycosyl compounds"/>
    <property type="evidence" value="ECO:0007669"/>
    <property type="project" value="InterPro"/>
</dbReference>
<dbReference type="InterPro" id="IPR013783">
    <property type="entry name" value="Ig-like_fold"/>
</dbReference>
<evidence type="ECO:0000259" key="3">
    <source>
        <dbReference type="PROSITE" id="PS50093"/>
    </source>
</evidence>
<feature type="domain" description="PKD" evidence="3">
    <location>
        <begin position="490"/>
        <end position="576"/>
    </location>
</feature>
<dbReference type="Pfam" id="PF18911">
    <property type="entry name" value="PKD_4"/>
    <property type="match status" value="2"/>
</dbReference>
<dbReference type="PANTHER" id="PTHR36234">
    <property type="entry name" value="LYSYL ENDOPEPTIDASE"/>
    <property type="match status" value="1"/>
</dbReference>
<dbReference type="SUPFAM" id="SSF51055">
    <property type="entry name" value="Carbohydrate binding domain"/>
    <property type="match status" value="1"/>
</dbReference>
<feature type="signal peptide" evidence="2">
    <location>
        <begin position="1"/>
        <end position="23"/>
    </location>
</feature>
<dbReference type="SUPFAM" id="SSF49299">
    <property type="entry name" value="PKD domain"/>
    <property type="match status" value="2"/>
</dbReference>
<name>A0A166Y708_9GAMM</name>
<dbReference type="GO" id="GO:0005576">
    <property type="term" value="C:extracellular region"/>
    <property type="evidence" value="ECO:0007669"/>
    <property type="project" value="InterPro"/>
</dbReference>
<reference evidence="4 5" key="1">
    <citation type="submission" date="2013-07" db="EMBL/GenBank/DDBJ databases">
        <title>Comparative Genomic and Metabolomic Analysis of Twelve Strains of Pseudoalteromonas luteoviolacea.</title>
        <authorList>
            <person name="Vynne N.G."/>
            <person name="Mansson M."/>
            <person name="Gram L."/>
        </authorList>
    </citation>
    <scope>NUCLEOTIDE SEQUENCE [LARGE SCALE GENOMIC DNA]</scope>
    <source>
        <strain evidence="4 5">DSM 6061</strain>
    </source>
</reference>
<dbReference type="InterPro" id="IPR022409">
    <property type="entry name" value="PKD/Chitinase_dom"/>
</dbReference>
<evidence type="ECO:0000256" key="2">
    <source>
        <dbReference type="SAM" id="SignalP"/>
    </source>
</evidence>
<dbReference type="InterPro" id="IPR009003">
    <property type="entry name" value="Peptidase_S1_PA"/>
</dbReference>
<dbReference type="PATRIC" id="fig|1365250.3.peg.1191"/>
<evidence type="ECO:0000313" key="4">
    <source>
        <dbReference type="EMBL" id="KZN41510.1"/>
    </source>
</evidence>
<dbReference type="PROSITE" id="PS50093">
    <property type="entry name" value="PKD"/>
    <property type="match status" value="2"/>
</dbReference>
<sequence>MTSCKVIKTSLAACVLLAASSHASVLESMHQKTEIAEAVPYQLALGLDQSISALQGEFEQTIHHPNANFIKINFAKFSLPQGAYLQVSDLNEKELYRYDHNDSDVSSAMSISADAVKLKLVVTNPNAWLPHHGVEINNFFAGYPESEMAAKAQSLAADLIEPKSTCGINERRDVACWESTHPIEFERSRPVARLLIGGRSLCTAWRVGASNHMFTNNHCFDSAAEAKNVEVWFNYQRSACGVGEPNSTVKVMGDQLLATDYSLDYTLFTVKEFEKIKQFGHFGLDVTSQTQGQRIFIPQHGSGNPKELAIESDQNTTGYCQIDQTVTAGRGSTTDMGYKCDTIGGSSGSPVVSAEHNNVIALHHYGNSTQCTTKLNRGTRIELIWPKVSSHFGGVVPVGDNGNGGNTPPTANIQVNCNLLSCTFDASGSVDTDGTITGAAWQFGDGGTSSQMRIEHTYAQPGTYEVSLVVTDNEGATGSVTKSVSVTDGIDRAPVALFTHTTNNLMVTFTDTSIDDNGVVGYDWQFGDGVTSQSKNPVHTYAAAGSYNVSLTVTDTAGQQDTVTHSVVVAADSGCSVGSWETNKVYLKGDQASQNGSIYEAKWWTRGDSPADNSTQWAVWKWVKACN</sequence>
<dbReference type="EMBL" id="AUYB01000086">
    <property type="protein sequence ID" value="KZN41510.1"/>
    <property type="molecule type" value="Genomic_DNA"/>
</dbReference>